<name>A0A368SZM4_9ACTN</name>
<feature type="region of interest" description="Disordered" evidence="1">
    <location>
        <begin position="1"/>
        <end position="69"/>
    </location>
</feature>
<dbReference type="Proteomes" id="UP000253318">
    <property type="component" value="Unassembled WGS sequence"/>
</dbReference>
<dbReference type="EMBL" id="QEIN01000253">
    <property type="protein sequence ID" value="RCV51372.1"/>
    <property type="molecule type" value="Genomic_DNA"/>
</dbReference>
<reference evidence="2 3" key="1">
    <citation type="submission" date="2018-04" db="EMBL/GenBank/DDBJ databases">
        <title>Novel actinobacteria from marine sediment.</title>
        <authorList>
            <person name="Ng Z.Y."/>
            <person name="Tan G.Y.A."/>
        </authorList>
    </citation>
    <scope>NUCLEOTIDE SEQUENCE [LARGE SCALE GENOMIC DNA]</scope>
    <source>
        <strain evidence="2 3">TPS81</strain>
    </source>
</reference>
<proteinExistence type="predicted"/>
<accession>A0A368SZM4</accession>
<feature type="compositionally biased region" description="Basic and acidic residues" evidence="1">
    <location>
        <begin position="21"/>
        <end position="31"/>
    </location>
</feature>
<comment type="caution">
    <text evidence="2">The sequence shown here is derived from an EMBL/GenBank/DDBJ whole genome shotgun (WGS) entry which is preliminary data.</text>
</comment>
<keyword evidence="3" id="KW-1185">Reference proteome</keyword>
<dbReference type="AlphaFoldDB" id="A0A368SZM4"/>
<evidence type="ECO:0000313" key="3">
    <source>
        <dbReference type="Proteomes" id="UP000253318"/>
    </source>
</evidence>
<protein>
    <submittedName>
        <fullName evidence="2">Uncharacterized protein</fullName>
    </submittedName>
</protein>
<gene>
    <name evidence="2" type="ORF">DEF24_23260</name>
</gene>
<organism evidence="2 3">
    <name type="scientific">Marinitenerispora sediminis</name>
    <dbReference type="NCBI Taxonomy" id="1931232"/>
    <lineage>
        <taxon>Bacteria</taxon>
        <taxon>Bacillati</taxon>
        <taxon>Actinomycetota</taxon>
        <taxon>Actinomycetes</taxon>
        <taxon>Streptosporangiales</taxon>
        <taxon>Nocardiopsidaceae</taxon>
        <taxon>Marinitenerispora</taxon>
    </lineage>
</organism>
<evidence type="ECO:0000313" key="2">
    <source>
        <dbReference type="EMBL" id="RCV51372.1"/>
    </source>
</evidence>
<feature type="compositionally biased region" description="Low complexity" evidence="1">
    <location>
        <begin position="54"/>
        <end position="69"/>
    </location>
</feature>
<evidence type="ECO:0000256" key="1">
    <source>
        <dbReference type="SAM" id="MobiDB-lite"/>
    </source>
</evidence>
<sequence>MSWTLRARSGRIRRIPGDLFRGADPDRRTPRTEPAAGRAGHRAHREPVRRSDSAAAGAHAGLRAESPRR</sequence>